<feature type="domain" description="LysM" evidence="6">
    <location>
        <begin position="140"/>
        <end position="196"/>
    </location>
</feature>
<feature type="chain" id="PRO_5034558507" evidence="5">
    <location>
        <begin position="19"/>
        <end position="438"/>
    </location>
</feature>
<evidence type="ECO:0000256" key="1">
    <source>
        <dbReference type="ARBA" id="ARBA00022669"/>
    </source>
</evidence>
<dbReference type="InterPro" id="IPR018392">
    <property type="entry name" value="LysM"/>
</dbReference>
<gene>
    <name evidence="7" type="ORF">IFM46972_06175</name>
</gene>
<protein>
    <submittedName>
        <fullName evidence="7">Autolysin</fullName>
    </submittedName>
</protein>
<evidence type="ECO:0000256" key="3">
    <source>
        <dbReference type="ARBA" id="ARBA00023026"/>
    </source>
</evidence>
<feature type="domain" description="LysM" evidence="6">
    <location>
        <begin position="234"/>
        <end position="280"/>
    </location>
</feature>
<feature type="region of interest" description="Disordered" evidence="4">
    <location>
        <begin position="287"/>
        <end position="315"/>
    </location>
</feature>
<dbReference type="PANTHER" id="PTHR34997:SF2">
    <property type="entry name" value="LYSM DOMAIN-CONTAINING PROTEIN-RELATED"/>
    <property type="match status" value="1"/>
</dbReference>
<reference evidence="7 8" key="1">
    <citation type="submission" date="2020-01" db="EMBL/GenBank/DDBJ databases">
        <title>Draft genome sequence of Aspergillus udagawae IFM 46972.</title>
        <authorList>
            <person name="Takahashi H."/>
            <person name="Yaguchi T."/>
        </authorList>
    </citation>
    <scope>NUCLEOTIDE SEQUENCE [LARGE SCALE GENOMIC DNA]</scope>
    <source>
        <strain evidence="7 8">IFM 46972</strain>
    </source>
</reference>
<dbReference type="Gene3D" id="3.10.350.10">
    <property type="entry name" value="LysM domain"/>
    <property type="match status" value="4"/>
</dbReference>
<name>A0A8H3NUB3_9EURO</name>
<dbReference type="CDD" id="cd00118">
    <property type="entry name" value="LysM"/>
    <property type="match status" value="3"/>
</dbReference>
<evidence type="ECO:0000256" key="2">
    <source>
        <dbReference type="ARBA" id="ARBA00022729"/>
    </source>
</evidence>
<dbReference type="InterPro" id="IPR036779">
    <property type="entry name" value="LysM_dom_sf"/>
</dbReference>
<feature type="domain" description="LysM" evidence="6">
    <location>
        <begin position="390"/>
        <end position="436"/>
    </location>
</feature>
<evidence type="ECO:0000313" key="8">
    <source>
        <dbReference type="Proteomes" id="UP000465221"/>
    </source>
</evidence>
<keyword evidence="3" id="KW-0843">Virulence</keyword>
<sequence length="438" mass="46489">MLLSVILTPALLLGVANAATLGKRWSKGEVATGTTDPNVASGCTYWANSVTSSDTCASLNAYFGITTAQLVSWVRANFSPLRWSYCVEAPAVKTTTSKTTTTTSKTTTTTPAIITTTSTSTTSVWAPYPTQTGLISTCDAFYDVQSGDYCQGIVTAYGNFTLSQFYQWNPWTTYNLHLSAVKTDCSGLQTGYYVCIGVAGSTTTTTAAPTSTTATTTANPYSPQQTGIAANCNKYYFVETGDGCANIASTYGITLANFYSWNPAVGTSCQSLQAGYYVCVGVSGSTTSTTTTKTTTTTTTNAPTTTTTASGPSPTQAGITADCETFYQAVSGDSCWTIVSEKYTYLTQDEFYAWNPAVGSTCSNLQAGYYYCVATKTVHAMPSTISTCKKWHLVATGDSCWSIEQQYGITATQFGTWNPYVGTSCASLWLGYYVCVGV</sequence>
<accession>A0A8H3NUB3</accession>
<keyword evidence="1" id="KW-0147">Chitin-binding</keyword>
<dbReference type="PROSITE" id="PS51782">
    <property type="entry name" value="LYSM"/>
    <property type="match status" value="4"/>
</dbReference>
<dbReference type="PANTHER" id="PTHR34997">
    <property type="entry name" value="AM15"/>
    <property type="match status" value="1"/>
</dbReference>
<dbReference type="SMART" id="SM00257">
    <property type="entry name" value="LysM"/>
    <property type="match status" value="4"/>
</dbReference>
<dbReference type="GO" id="GO:0008061">
    <property type="term" value="F:chitin binding"/>
    <property type="evidence" value="ECO:0007669"/>
    <property type="project" value="UniProtKB-KW"/>
</dbReference>
<dbReference type="InterPro" id="IPR052210">
    <property type="entry name" value="LysM1-like"/>
</dbReference>
<dbReference type="SUPFAM" id="SSF54106">
    <property type="entry name" value="LysM domain"/>
    <property type="match status" value="4"/>
</dbReference>
<feature type="domain" description="LysM" evidence="6">
    <location>
        <begin position="325"/>
        <end position="373"/>
    </location>
</feature>
<dbReference type="Pfam" id="PF01476">
    <property type="entry name" value="LysM"/>
    <property type="match status" value="2"/>
</dbReference>
<feature type="signal peptide" evidence="5">
    <location>
        <begin position="1"/>
        <end position="18"/>
    </location>
</feature>
<organism evidence="7 8">
    <name type="scientific">Aspergillus udagawae</name>
    <dbReference type="NCBI Taxonomy" id="91492"/>
    <lineage>
        <taxon>Eukaryota</taxon>
        <taxon>Fungi</taxon>
        <taxon>Dikarya</taxon>
        <taxon>Ascomycota</taxon>
        <taxon>Pezizomycotina</taxon>
        <taxon>Eurotiomycetes</taxon>
        <taxon>Eurotiomycetidae</taxon>
        <taxon>Eurotiales</taxon>
        <taxon>Aspergillaceae</taxon>
        <taxon>Aspergillus</taxon>
        <taxon>Aspergillus subgen. Fumigati</taxon>
    </lineage>
</organism>
<evidence type="ECO:0000256" key="4">
    <source>
        <dbReference type="SAM" id="MobiDB-lite"/>
    </source>
</evidence>
<proteinExistence type="predicted"/>
<dbReference type="AlphaFoldDB" id="A0A8H3NUB3"/>
<evidence type="ECO:0000256" key="5">
    <source>
        <dbReference type="SAM" id="SignalP"/>
    </source>
</evidence>
<dbReference type="Proteomes" id="UP000465221">
    <property type="component" value="Unassembled WGS sequence"/>
</dbReference>
<evidence type="ECO:0000259" key="6">
    <source>
        <dbReference type="PROSITE" id="PS51782"/>
    </source>
</evidence>
<comment type="caution">
    <text evidence="7">The sequence shown here is derived from an EMBL/GenBank/DDBJ whole genome shotgun (WGS) entry which is preliminary data.</text>
</comment>
<evidence type="ECO:0000313" key="7">
    <source>
        <dbReference type="EMBL" id="GFF40343.1"/>
    </source>
</evidence>
<keyword evidence="2 5" id="KW-0732">Signal</keyword>
<dbReference type="EMBL" id="BLKC01000041">
    <property type="protein sequence ID" value="GFF40343.1"/>
    <property type="molecule type" value="Genomic_DNA"/>
</dbReference>